<evidence type="ECO:0000313" key="3">
    <source>
        <dbReference type="EMBL" id="GFJ81762.1"/>
    </source>
</evidence>
<gene>
    <name evidence="3" type="ORF">Phou_059420</name>
</gene>
<dbReference type="InterPro" id="IPR036388">
    <property type="entry name" value="WH-like_DNA-bd_sf"/>
</dbReference>
<evidence type="ECO:0000259" key="2">
    <source>
        <dbReference type="SMART" id="SM00418"/>
    </source>
</evidence>
<evidence type="ECO:0000256" key="1">
    <source>
        <dbReference type="SAM" id="MobiDB-lite"/>
    </source>
</evidence>
<feature type="domain" description="HTH arsR-type" evidence="2">
    <location>
        <begin position="242"/>
        <end position="316"/>
    </location>
</feature>
<dbReference type="SMART" id="SM00418">
    <property type="entry name" value="HTH_ARSR"/>
    <property type="match status" value="1"/>
</dbReference>
<dbReference type="InterPro" id="IPR011991">
    <property type="entry name" value="ArsR-like_HTH"/>
</dbReference>
<dbReference type="InterPro" id="IPR001845">
    <property type="entry name" value="HTH_ArsR_DNA-bd_dom"/>
</dbReference>
<dbReference type="RefSeq" id="WP_218579242.1">
    <property type="nucleotide sequence ID" value="NZ_BLPF01000002.1"/>
</dbReference>
<name>A0A6V8K976_9ACTN</name>
<dbReference type="SUPFAM" id="SSF46785">
    <property type="entry name" value="Winged helix' DNA-binding domain"/>
    <property type="match status" value="1"/>
</dbReference>
<dbReference type="CDD" id="cd00090">
    <property type="entry name" value="HTH_ARSR"/>
    <property type="match status" value="1"/>
</dbReference>
<proteinExistence type="predicted"/>
<feature type="region of interest" description="Disordered" evidence="1">
    <location>
        <begin position="315"/>
        <end position="337"/>
    </location>
</feature>
<organism evidence="3 4">
    <name type="scientific">Phytohabitans houttuyneae</name>
    <dbReference type="NCBI Taxonomy" id="1076126"/>
    <lineage>
        <taxon>Bacteria</taxon>
        <taxon>Bacillati</taxon>
        <taxon>Actinomycetota</taxon>
        <taxon>Actinomycetes</taxon>
        <taxon>Micromonosporales</taxon>
        <taxon>Micromonosporaceae</taxon>
    </lineage>
</organism>
<accession>A0A6V8K976</accession>
<dbReference type="Gene3D" id="1.10.10.10">
    <property type="entry name" value="Winged helix-like DNA-binding domain superfamily/Winged helix DNA-binding domain"/>
    <property type="match status" value="1"/>
</dbReference>
<dbReference type="Proteomes" id="UP000482800">
    <property type="component" value="Unassembled WGS sequence"/>
</dbReference>
<sequence length="337" mass="36357">MMRLRFDVEDLARTAFALPGPYCELAVSAQLLQQSASPFRRLWLSRRSGLAPSARQLLDIVPPHGSVPEFLCPEATSCLDEALDRVRSTPAARIHAQLAELPWPSPPSPWVRELARGGAGALAELSTVMHAYYDDVMAPLWPSIERAVSAELSHRAWQVASQGIAATLNTLHPRIRWQDGVLEVDTPIDGDVELAGRGLRLMPSIWTRPGVALGWTRPTLCYPLPSTLWDRRGILGDDDHDALADVLGATRTRILRALLTEHTTSGLARSLDISTASASMHAAALRGAGLVSSRRDGRAVRHVVTALGQRLATVTQSEPAPPLTAAARAARRSASGG</sequence>
<dbReference type="EMBL" id="BLPF01000002">
    <property type="protein sequence ID" value="GFJ81762.1"/>
    <property type="molecule type" value="Genomic_DNA"/>
</dbReference>
<evidence type="ECO:0000313" key="4">
    <source>
        <dbReference type="Proteomes" id="UP000482800"/>
    </source>
</evidence>
<feature type="compositionally biased region" description="Low complexity" evidence="1">
    <location>
        <begin position="325"/>
        <end position="337"/>
    </location>
</feature>
<protein>
    <submittedName>
        <fullName evidence="3">Putative regulatory protein</fullName>
    </submittedName>
</protein>
<dbReference type="AlphaFoldDB" id="A0A6V8K976"/>
<reference evidence="3 4" key="1">
    <citation type="submission" date="2020-03" db="EMBL/GenBank/DDBJ databases">
        <title>Whole genome shotgun sequence of Phytohabitans houttuyneae NBRC 108639.</title>
        <authorList>
            <person name="Komaki H."/>
            <person name="Tamura T."/>
        </authorList>
    </citation>
    <scope>NUCLEOTIDE SEQUENCE [LARGE SCALE GENOMIC DNA]</scope>
    <source>
        <strain evidence="3 4">NBRC 108639</strain>
    </source>
</reference>
<reference evidence="3 4" key="2">
    <citation type="submission" date="2020-03" db="EMBL/GenBank/DDBJ databases">
        <authorList>
            <person name="Ichikawa N."/>
            <person name="Kimura A."/>
            <person name="Kitahashi Y."/>
            <person name="Uohara A."/>
        </authorList>
    </citation>
    <scope>NUCLEOTIDE SEQUENCE [LARGE SCALE GENOMIC DNA]</scope>
    <source>
        <strain evidence="3 4">NBRC 108639</strain>
    </source>
</reference>
<dbReference type="InterPro" id="IPR036390">
    <property type="entry name" value="WH_DNA-bd_sf"/>
</dbReference>
<keyword evidence="4" id="KW-1185">Reference proteome</keyword>
<dbReference type="GO" id="GO:0003700">
    <property type="term" value="F:DNA-binding transcription factor activity"/>
    <property type="evidence" value="ECO:0007669"/>
    <property type="project" value="InterPro"/>
</dbReference>
<comment type="caution">
    <text evidence="3">The sequence shown here is derived from an EMBL/GenBank/DDBJ whole genome shotgun (WGS) entry which is preliminary data.</text>
</comment>
<dbReference type="Pfam" id="PF01022">
    <property type="entry name" value="HTH_5"/>
    <property type="match status" value="1"/>
</dbReference>